<dbReference type="Gene3D" id="3.30.420.10">
    <property type="entry name" value="Ribonuclease H-like superfamily/Ribonuclease H"/>
    <property type="match status" value="1"/>
</dbReference>
<name>A0A3L6SPT0_PANMI</name>
<accession>A0A3L6SPT0</accession>
<dbReference type="PANTHER" id="PTHR47074">
    <property type="entry name" value="BNAC02G40300D PROTEIN"/>
    <property type="match status" value="1"/>
</dbReference>
<dbReference type="Pfam" id="PF13456">
    <property type="entry name" value="RVT_3"/>
    <property type="match status" value="1"/>
</dbReference>
<dbReference type="InterPro" id="IPR012337">
    <property type="entry name" value="RNaseH-like_sf"/>
</dbReference>
<feature type="domain" description="RNase H type-1" evidence="2">
    <location>
        <begin position="322"/>
        <end position="443"/>
    </location>
</feature>
<organism evidence="4 5">
    <name type="scientific">Panicum miliaceum</name>
    <name type="common">Proso millet</name>
    <name type="synonym">Broomcorn millet</name>
    <dbReference type="NCBI Taxonomy" id="4540"/>
    <lineage>
        <taxon>Eukaryota</taxon>
        <taxon>Viridiplantae</taxon>
        <taxon>Streptophyta</taxon>
        <taxon>Embryophyta</taxon>
        <taxon>Tracheophyta</taxon>
        <taxon>Spermatophyta</taxon>
        <taxon>Magnoliopsida</taxon>
        <taxon>Liliopsida</taxon>
        <taxon>Poales</taxon>
        <taxon>Poaceae</taxon>
        <taxon>PACMAD clade</taxon>
        <taxon>Panicoideae</taxon>
        <taxon>Panicodae</taxon>
        <taxon>Paniceae</taxon>
        <taxon>Panicinae</taxon>
        <taxon>Panicum</taxon>
        <taxon>Panicum sect. Panicum</taxon>
    </lineage>
</organism>
<dbReference type="OrthoDB" id="675217at2759"/>
<evidence type="ECO:0000256" key="1">
    <source>
        <dbReference type="SAM" id="MobiDB-lite"/>
    </source>
</evidence>
<dbReference type="Pfam" id="PF13966">
    <property type="entry name" value="zf-RVT"/>
    <property type="match status" value="1"/>
</dbReference>
<dbReference type="InterPro" id="IPR002156">
    <property type="entry name" value="RNaseH_domain"/>
</dbReference>
<dbReference type="EMBL" id="PQIB02000004">
    <property type="protein sequence ID" value="RLN24050.1"/>
    <property type="molecule type" value="Genomic_DNA"/>
</dbReference>
<dbReference type="Proteomes" id="UP000275267">
    <property type="component" value="Unassembled WGS sequence"/>
</dbReference>
<evidence type="ECO:0000259" key="2">
    <source>
        <dbReference type="Pfam" id="PF13456"/>
    </source>
</evidence>
<evidence type="ECO:0008006" key="6">
    <source>
        <dbReference type="Google" id="ProtNLM"/>
    </source>
</evidence>
<dbReference type="CDD" id="cd06222">
    <property type="entry name" value="RNase_H_like"/>
    <property type="match status" value="1"/>
</dbReference>
<dbReference type="GO" id="GO:0003676">
    <property type="term" value="F:nucleic acid binding"/>
    <property type="evidence" value="ECO:0007669"/>
    <property type="project" value="InterPro"/>
</dbReference>
<feature type="region of interest" description="Disordered" evidence="1">
    <location>
        <begin position="73"/>
        <end position="93"/>
    </location>
</feature>
<comment type="caution">
    <text evidence="4">The sequence shown here is derived from an EMBL/GenBank/DDBJ whole genome shotgun (WGS) entry which is preliminary data.</text>
</comment>
<feature type="region of interest" description="Disordered" evidence="1">
    <location>
        <begin position="1"/>
        <end position="57"/>
    </location>
</feature>
<dbReference type="GO" id="GO:0004523">
    <property type="term" value="F:RNA-DNA hybrid ribonuclease activity"/>
    <property type="evidence" value="ECO:0007669"/>
    <property type="project" value="InterPro"/>
</dbReference>
<sequence>MGPVTGGGSRGWWWSPRRAARRRRRDRGEVGGSSPGRSLASTKGRGEKYSSNARALLMGGTRSRRRRWWAAGRAADSIRAGSPQKNRDALGVGREGEGRWPLLRVRTKRKRPSGGVTRLVVLLVEDGTGAGAEQRQEEASAGNEPDSSNGDVIWSKLWKIKIPPKIRIFWWRAVNNFLPTKKELKRRHVEQEDFCDTCGTEGEDLYHVAFDCSLVSSFWQSAKELIGIKVSTMHPSTWTRDLLVLGRLPAADAALIICGVWSLWSGRNARKHGKESWNPRAVVRHVSTMLEDLVCSTATQEVRLPTSRSRWRRPPDDWLKINTDAAYSAATSSRASGVVIRNSHGEILVAAACAYSNILDVTMAEALAARDGMRLAIEQGAARVILEVDNVHVASLIRSQEGIRSSISGIWHEIRELSNLVTAFVVFFVHRKGNEAAHRCASMPSETSPFFCWSGSLPNWLVEINGKDCNDSLIQ</sequence>
<dbReference type="InterPro" id="IPR052929">
    <property type="entry name" value="RNase_H-like_EbsB-rel"/>
</dbReference>
<evidence type="ECO:0000313" key="4">
    <source>
        <dbReference type="EMBL" id="RLN24050.1"/>
    </source>
</evidence>
<protein>
    <recommendedName>
        <fullName evidence="6">RNase H type-1 domain-containing protein</fullName>
    </recommendedName>
</protein>
<proteinExistence type="predicted"/>
<dbReference type="AlphaFoldDB" id="A0A3L6SPT0"/>
<evidence type="ECO:0000313" key="5">
    <source>
        <dbReference type="Proteomes" id="UP000275267"/>
    </source>
</evidence>
<dbReference type="STRING" id="4540.A0A3L6SPT0"/>
<dbReference type="InterPro" id="IPR026960">
    <property type="entry name" value="RVT-Znf"/>
</dbReference>
<dbReference type="InterPro" id="IPR044730">
    <property type="entry name" value="RNase_H-like_dom_plant"/>
</dbReference>
<gene>
    <name evidence="4" type="ORF">C2845_PM07G13240</name>
</gene>
<reference evidence="5" key="1">
    <citation type="journal article" date="2019" name="Nat. Commun.">
        <title>The genome of broomcorn millet.</title>
        <authorList>
            <person name="Zou C."/>
            <person name="Miki D."/>
            <person name="Li D."/>
            <person name="Tang Q."/>
            <person name="Xiao L."/>
            <person name="Rajput S."/>
            <person name="Deng P."/>
            <person name="Jia W."/>
            <person name="Huang R."/>
            <person name="Zhang M."/>
            <person name="Sun Y."/>
            <person name="Hu J."/>
            <person name="Fu X."/>
            <person name="Schnable P.S."/>
            <person name="Li F."/>
            <person name="Zhang H."/>
            <person name="Feng B."/>
            <person name="Zhu X."/>
            <person name="Liu R."/>
            <person name="Schnable J.C."/>
            <person name="Zhu J.-K."/>
            <person name="Zhang H."/>
        </authorList>
    </citation>
    <scope>NUCLEOTIDE SEQUENCE [LARGE SCALE GENOMIC DNA]</scope>
</reference>
<evidence type="ECO:0000259" key="3">
    <source>
        <dbReference type="Pfam" id="PF13966"/>
    </source>
</evidence>
<dbReference type="PANTHER" id="PTHR47074:SF11">
    <property type="entry name" value="REVERSE TRANSCRIPTASE-LIKE PROTEIN"/>
    <property type="match status" value="1"/>
</dbReference>
<keyword evidence="5" id="KW-1185">Reference proteome</keyword>
<feature type="compositionally biased region" description="Gly residues" evidence="1">
    <location>
        <begin position="1"/>
        <end position="10"/>
    </location>
</feature>
<dbReference type="InterPro" id="IPR036397">
    <property type="entry name" value="RNaseH_sf"/>
</dbReference>
<dbReference type="SUPFAM" id="SSF53098">
    <property type="entry name" value="Ribonuclease H-like"/>
    <property type="match status" value="1"/>
</dbReference>
<feature type="domain" description="Reverse transcriptase zinc-binding" evidence="3">
    <location>
        <begin position="151"/>
        <end position="219"/>
    </location>
</feature>